<feature type="domain" description="Enoyl reductase (ER)" evidence="3">
    <location>
        <begin position="10"/>
        <end position="326"/>
    </location>
</feature>
<dbReference type="SMART" id="SM00829">
    <property type="entry name" value="PKS_ER"/>
    <property type="match status" value="1"/>
</dbReference>
<protein>
    <submittedName>
        <fullName evidence="5">NADPH2:quinone reductase</fullName>
    </submittedName>
    <submittedName>
        <fullName evidence="4">Quinone oxidoreductase</fullName>
    </submittedName>
</protein>
<dbReference type="Proteomes" id="UP000294772">
    <property type="component" value="Unassembled WGS sequence"/>
</dbReference>
<dbReference type="OrthoDB" id="9787435at2"/>
<dbReference type="EMBL" id="PSNY01000002">
    <property type="protein sequence ID" value="PPE71236.1"/>
    <property type="molecule type" value="Genomic_DNA"/>
</dbReference>
<reference evidence="4 6" key="1">
    <citation type="submission" date="2018-02" db="EMBL/GenBank/DDBJ databases">
        <title>Reclassifiation of [Polyangium] brachysporum DSM 7029 as Guopingzhaonella breviflexa gen. nov., sp. nov., a member of the family Comamonadaceae.</title>
        <authorList>
            <person name="Tang B."/>
        </authorList>
    </citation>
    <scope>NUCLEOTIDE SEQUENCE [LARGE SCALE GENOMIC DNA]</scope>
    <source>
        <strain evidence="4 6">DSM 15344</strain>
    </source>
</reference>
<gene>
    <name evidence="4" type="ORF">C1702_02110</name>
    <name evidence="5" type="ORF">EV676_10766</name>
</gene>
<dbReference type="SUPFAM" id="SSF50129">
    <property type="entry name" value="GroES-like"/>
    <property type="match status" value="1"/>
</dbReference>
<comment type="caution">
    <text evidence="4">The sequence shown here is derived from an EMBL/GenBank/DDBJ whole genome shotgun (WGS) entry which is preliminary data.</text>
</comment>
<dbReference type="Pfam" id="PF08240">
    <property type="entry name" value="ADH_N"/>
    <property type="match status" value="1"/>
</dbReference>
<dbReference type="CDD" id="cd05286">
    <property type="entry name" value="QOR2"/>
    <property type="match status" value="1"/>
</dbReference>
<accession>A0A2S5T8G3</accession>
<organism evidence="4 6">
    <name type="scientific">Caldimonas thermodepolymerans</name>
    <dbReference type="NCBI Taxonomy" id="215580"/>
    <lineage>
        <taxon>Bacteria</taxon>
        <taxon>Pseudomonadati</taxon>
        <taxon>Pseudomonadota</taxon>
        <taxon>Betaproteobacteria</taxon>
        <taxon>Burkholderiales</taxon>
        <taxon>Sphaerotilaceae</taxon>
        <taxon>Caldimonas</taxon>
    </lineage>
</organism>
<dbReference type="InterPro" id="IPR047618">
    <property type="entry name" value="QOR-like"/>
</dbReference>
<dbReference type="InterPro" id="IPR002364">
    <property type="entry name" value="Quin_OxRdtase/zeta-crystal_CS"/>
</dbReference>
<evidence type="ECO:0000259" key="3">
    <source>
        <dbReference type="SMART" id="SM00829"/>
    </source>
</evidence>
<evidence type="ECO:0000313" key="5">
    <source>
        <dbReference type="EMBL" id="TCP06195.1"/>
    </source>
</evidence>
<evidence type="ECO:0000313" key="7">
    <source>
        <dbReference type="Proteomes" id="UP000294772"/>
    </source>
</evidence>
<dbReference type="InterPro" id="IPR013149">
    <property type="entry name" value="ADH-like_C"/>
</dbReference>
<proteinExistence type="predicted"/>
<evidence type="ECO:0000256" key="1">
    <source>
        <dbReference type="ARBA" id="ARBA00022857"/>
    </source>
</evidence>
<dbReference type="InterPro" id="IPR011032">
    <property type="entry name" value="GroES-like_sf"/>
</dbReference>
<dbReference type="GO" id="GO:0008270">
    <property type="term" value="F:zinc ion binding"/>
    <property type="evidence" value="ECO:0007669"/>
    <property type="project" value="InterPro"/>
</dbReference>
<evidence type="ECO:0000256" key="2">
    <source>
        <dbReference type="ARBA" id="ARBA00023002"/>
    </source>
</evidence>
<dbReference type="GO" id="GO:0070402">
    <property type="term" value="F:NADPH binding"/>
    <property type="evidence" value="ECO:0007669"/>
    <property type="project" value="TreeGrafter"/>
</dbReference>
<evidence type="ECO:0000313" key="4">
    <source>
        <dbReference type="EMBL" id="PPE71236.1"/>
    </source>
</evidence>
<keyword evidence="2" id="KW-0560">Oxidoreductase</keyword>
<dbReference type="Proteomes" id="UP000239406">
    <property type="component" value="Unassembled WGS sequence"/>
</dbReference>
<dbReference type="Gene3D" id="3.90.180.10">
    <property type="entry name" value="Medium-chain alcohol dehydrogenases, catalytic domain"/>
    <property type="match status" value="1"/>
</dbReference>
<name>A0A2S5T8G3_9BURK</name>
<dbReference type="SUPFAM" id="SSF51735">
    <property type="entry name" value="NAD(P)-binding Rossmann-fold domains"/>
    <property type="match status" value="1"/>
</dbReference>
<sequence length="333" mass="35417">MKCVRIEAYGGPEVMVLADIPVPAPGPGEVLVQVSHAGMNFMDIHTRQGKYRQSRTYPVRLPCTLGIEGAGRVVATGQEVAGFAPGDRVAWCIAWGSFAEYACVPARLLARVPDRLGLDMAAASMFHGCTAHYLAYDVARLAPGMSCLVHGASGGIGQILVQMARRLGVRVFATTSSAARAGRIRALGADQVLDYDGGRFADAVRDATGGHGVDVVFDAVGRETLRDSFRATRKRGLVVNFGSVSGPLDDLDPIELGEAGSLFLTRPRLADHMESQPVVQSRADAVFASLLDGSLDIVIAARHSFDTLAEGLERLEHRRSTGKPLLVVQPEAG</sequence>
<dbReference type="InterPro" id="IPR036291">
    <property type="entry name" value="NAD(P)-bd_dom_sf"/>
</dbReference>
<evidence type="ECO:0000313" key="6">
    <source>
        <dbReference type="Proteomes" id="UP000239406"/>
    </source>
</evidence>
<dbReference type="AlphaFoldDB" id="A0A2S5T8G3"/>
<dbReference type="Pfam" id="PF00107">
    <property type="entry name" value="ADH_zinc_N"/>
    <property type="match status" value="1"/>
</dbReference>
<keyword evidence="1" id="KW-0521">NADP</keyword>
<dbReference type="InterPro" id="IPR013154">
    <property type="entry name" value="ADH-like_N"/>
</dbReference>
<dbReference type="PANTHER" id="PTHR48106:SF13">
    <property type="entry name" value="QUINONE OXIDOREDUCTASE-RELATED"/>
    <property type="match status" value="1"/>
</dbReference>
<dbReference type="Gene3D" id="3.40.50.720">
    <property type="entry name" value="NAD(P)-binding Rossmann-like Domain"/>
    <property type="match status" value="1"/>
</dbReference>
<dbReference type="GO" id="GO:0035925">
    <property type="term" value="F:mRNA 3'-UTR AU-rich region binding"/>
    <property type="evidence" value="ECO:0007669"/>
    <property type="project" value="TreeGrafter"/>
</dbReference>
<dbReference type="GO" id="GO:0003960">
    <property type="term" value="F:quinone reductase (NADPH) activity"/>
    <property type="evidence" value="ECO:0007669"/>
    <property type="project" value="InterPro"/>
</dbReference>
<dbReference type="EMBL" id="SLXF01000007">
    <property type="protein sequence ID" value="TCP06195.1"/>
    <property type="molecule type" value="Genomic_DNA"/>
</dbReference>
<keyword evidence="6" id="KW-1185">Reference proteome</keyword>
<dbReference type="InterPro" id="IPR020843">
    <property type="entry name" value="ER"/>
</dbReference>
<reference evidence="5 7" key="2">
    <citation type="submission" date="2019-03" db="EMBL/GenBank/DDBJ databases">
        <title>Genomic Encyclopedia of Type Strains, Phase IV (KMG-IV): sequencing the most valuable type-strain genomes for metagenomic binning, comparative biology and taxonomic classification.</title>
        <authorList>
            <person name="Goeker M."/>
        </authorList>
    </citation>
    <scope>NUCLEOTIDE SEQUENCE [LARGE SCALE GENOMIC DNA]</scope>
    <source>
        <strain evidence="5 7">DSM 15264</strain>
    </source>
</reference>
<dbReference type="PROSITE" id="PS01162">
    <property type="entry name" value="QOR_ZETA_CRYSTAL"/>
    <property type="match status" value="1"/>
</dbReference>
<dbReference type="GO" id="GO:0005829">
    <property type="term" value="C:cytosol"/>
    <property type="evidence" value="ECO:0007669"/>
    <property type="project" value="TreeGrafter"/>
</dbReference>
<dbReference type="RefSeq" id="WP_104356027.1">
    <property type="nucleotide sequence ID" value="NZ_CP064338.1"/>
</dbReference>
<dbReference type="PANTHER" id="PTHR48106">
    <property type="entry name" value="QUINONE OXIDOREDUCTASE PIG3-RELATED"/>
    <property type="match status" value="1"/>
</dbReference>